<reference evidence="2 3" key="1">
    <citation type="submission" date="2012-10" db="EMBL/GenBank/DDBJ databases">
        <authorList>
            <person name="Zafar N."/>
            <person name="Inman J."/>
            <person name="Hall N."/>
            <person name="Lorenzi H."/>
            <person name="Caler E."/>
        </authorList>
    </citation>
    <scope>NUCLEOTIDE SEQUENCE [LARGE SCALE GENOMIC DNA]</scope>
    <source>
        <strain evidence="2 3">IP1</strain>
    </source>
</reference>
<dbReference type="GeneID" id="14890585"/>
<dbReference type="EMBL" id="KB206458">
    <property type="protein sequence ID" value="ELP91577.1"/>
    <property type="molecule type" value="Genomic_DNA"/>
</dbReference>
<dbReference type="OMA" id="FHCDEVV"/>
<dbReference type="Proteomes" id="UP000014680">
    <property type="component" value="Unassembled WGS sequence"/>
</dbReference>
<sequence>MRVGVHTGTYHSDDVTGVVLLRYVLAFRDFELVRTFDLAVLSTCDLVFDIGCVYDHSRKRYDHHQRGFNETFSPAQTVKLCGCGLLFKHYGNEIVKNVLSTEFMITATDSEIESIKNNVYDTFLKAIDANDNGVDVSNGELLYRDTTTLTARIKRYNTIGKSFEDAVALAQPEFLAAVYDSYQIVHNKLPIVRTAFTHRFEINPSGNVIYITDERDFTDAIQMLENEERNAGNHVSLLYVIQKDSKRGEQWRATALPKQYSYIPQKCFPEAWRGLRDETLSSVSHIAGCVFCHASGFLACNKTFEGIIQMVQASLIN</sequence>
<keyword evidence="3" id="KW-1185">Reference proteome</keyword>
<evidence type="ECO:0000313" key="2">
    <source>
        <dbReference type="EMBL" id="ELP91577.1"/>
    </source>
</evidence>
<evidence type="ECO:0000313" key="3">
    <source>
        <dbReference type="Proteomes" id="UP000014680"/>
    </source>
</evidence>
<name>L7FMJ5_ENTIV</name>
<dbReference type="PANTHER" id="PTHR11215:SF1">
    <property type="entry name" value="MYG1 EXONUCLEASE"/>
    <property type="match status" value="1"/>
</dbReference>
<proteinExistence type="inferred from homology"/>
<evidence type="ECO:0000256" key="1">
    <source>
        <dbReference type="ARBA" id="ARBA00010105"/>
    </source>
</evidence>
<comment type="similarity">
    <text evidence="1">Belongs to the MYG1 family.</text>
</comment>
<dbReference type="Pfam" id="PF03690">
    <property type="entry name" value="MYG1_exonuc"/>
    <property type="match status" value="1"/>
</dbReference>
<gene>
    <name evidence="2" type="ORF">EIN_129170</name>
</gene>
<dbReference type="GO" id="GO:0005634">
    <property type="term" value="C:nucleus"/>
    <property type="evidence" value="ECO:0007669"/>
    <property type="project" value="TreeGrafter"/>
</dbReference>
<dbReference type="AlphaFoldDB" id="L7FMJ5"/>
<protein>
    <submittedName>
        <fullName evidence="2">Uncharacterized protein</fullName>
    </submittedName>
</protein>
<dbReference type="RefSeq" id="XP_004258348.1">
    <property type="nucleotide sequence ID" value="XM_004258300.1"/>
</dbReference>
<accession>L7FMJ5</accession>
<dbReference type="VEuPathDB" id="AmoebaDB:EIN_129170"/>
<dbReference type="KEGG" id="eiv:EIN_129170"/>
<dbReference type="PANTHER" id="PTHR11215">
    <property type="entry name" value="METAL DEPENDENT HYDROLASE - RELATED"/>
    <property type="match status" value="1"/>
</dbReference>
<dbReference type="InterPro" id="IPR003226">
    <property type="entry name" value="MYG1_exonuclease"/>
</dbReference>
<dbReference type="OrthoDB" id="10265310at2759"/>
<organism evidence="2 3">
    <name type="scientific">Entamoeba invadens IP1</name>
    <dbReference type="NCBI Taxonomy" id="370355"/>
    <lineage>
        <taxon>Eukaryota</taxon>
        <taxon>Amoebozoa</taxon>
        <taxon>Evosea</taxon>
        <taxon>Archamoebae</taxon>
        <taxon>Mastigamoebida</taxon>
        <taxon>Entamoebidae</taxon>
        <taxon>Entamoeba</taxon>
    </lineage>
</organism>
<dbReference type="GO" id="GO:0005737">
    <property type="term" value="C:cytoplasm"/>
    <property type="evidence" value="ECO:0007669"/>
    <property type="project" value="TreeGrafter"/>
</dbReference>